<keyword evidence="2" id="KW-0677">Repeat</keyword>
<dbReference type="SUPFAM" id="SSF48403">
    <property type="entry name" value="Ankyrin repeat"/>
    <property type="match status" value="1"/>
</dbReference>
<dbReference type="SUPFAM" id="SSF57903">
    <property type="entry name" value="FYVE/PHD zinc finger"/>
    <property type="match status" value="1"/>
</dbReference>
<evidence type="ECO:0000256" key="8">
    <source>
        <dbReference type="SAM" id="MobiDB-lite"/>
    </source>
</evidence>
<dbReference type="InterPro" id="IPR036770">
    <property type="entry name" value="Ankyrin_rpt-contain_sf"/>
</dbReference>
<feature type="compositionally biased region" description="Polar residues" evidence="8">
    <location>
        <begin position="85"/>
        <end position="96"/>
    </location>
</feature>
<comment type="caution">
    <text evidence="10">The sequence shown here is derived from an EMBL/GenBank/DDBJ whole genome shotgun (WGS) entry which is preliminary data.</text>
</comment>
<evidence type="ECO:0000256" key="4">
    <source>
        <dbReference type="ARBA" id="ARBA00022833"/>
    </source>
</evidence>
<evidence type="ECO:0000256" key="5">
    <source>
        <dbReference type="ARBA" id="ARBA00023043"/>
    </source>
</evidence>
<dbReference type="InterPro" id="IPR013083">
    <property type="entry name" value="Znf_RING/FYVE/PHD"/>
</dbReference>
<dbReference type="InterPro" id="IPR002110">
    <property type="entry name" value="Ankyrin_rpt"/>
</dbReference>
<dbReference type="Pfam" id="PF12796">
    <property type="entry name" value="Ank_2"/>
    <property type="match status" value="1"/>
</dbReference>
<feature type="region of interest" description="Disordered" evidence="8">
    <location>
        <begin position="167"/>
        <end position="188"/>
    </location>
</feature>
<dbReference type="InterPro" id="IPR000306">
    <property type="entry name" value="Znf_FYVE"/>
</dbReference>
<evidence type="ECO:0000256" key="6">
    <source>
        <dbReference type="PROSITE-ProRule" id="PRU00023"/>
    </source>
</evidence>
<feature type="compositionally biased region" description="Polar residues" evidence="8">
    <location>
        <begin position="35"/>
        <end position="48"/>
    </location>
</feature>
<dbReference type="InterPro" id="IPR011011">
    <property type="entry name" value="Znf_FYVE_PHD"/>
</dbReference>
<name>A0A0W8DP84_PHYNI</name>
<keyword evidence="5 6" id="KW-0040">ANK repeat</keyword>
<dbReference type="OrthoDB" id="5839at2759"/>
<dbReference type="GO" id="GO:0008270">
    <property type="term" value="F:zinc ion binding"/>
    <property type="evidence" value="ECO:0007669"/>
    <property type="project" value="UniProtKB-KW"/>
</dbReference>
<dbReference type="PANTHER" id="PTHR24198:SF165">
    <property type="entry name" value="ANKYRIN REPEAT-CONTAINING PROTEIN-RELATED"/>
    <property type="match status" value="1"/>
</dbReference>
<evidence type="ECO:0000259" key="9">
    <source>
        <dbReference type="PROSITE" id="PS50178"/>
    </source>
</evidence>
<evidence type="ECO:0000313" key="10">
    <source>
        <dbReference type="EMBL" id="KUF97890.1"/>
    </source>
</evidence>
<evidence type="ECO:0000256" key="3">
    <source>
        <dbReference type="ARBA" id="ARBA00022771"/>
    </source>
</evidence>
<dbReference type="PROSITE" id="PS50178">
    <property type="entry name" value="ZF_FYVE"/>
    <property type="match status" value="1"/>
</dbReference>
<sequence length="617" mass="68444">MLETRSSNELDLAYMPYHEGLVNHNAPPVRGSLSVRVSNQQQHSQQSPYYGDSDDDDVSDDPAWMTAPRGSLQPAFPPNLMKKASSVSVTDTQSPPRSEPSSRHNNSGGRRSLNNVDDKLTTDLKLRKCKSMPMNQAPANPADNNKMVNLGVPRNSRGNSEIDRLSVEKKSADASHAVGGSNSGYRDSMMRYRPSDLKPQDLTTAMVLRDSLAPENFESSRSVDMYASSRSSNMGLESSRSNDQFGSSRSSNLFDSSRGVDPFASTRSTDLMSGRGSVMHFGPRVTEEGLSDYLRAVKSGNLQLLRTCLQDRNTDFTERDPVHGQSAMHIAVRFGQLHAVQLLCGKKTRGLLIDAVDNRQNTPLHLAAAKSRRITKYLLEHGADASRVNNRNQTPLAVHIVTTKRDDPLITEMLLQHKSDPNGPLGNSTLLHKAVDLNLFEIAYRLVRHGGRLDAKDAQGQMVFEKVDRKVLRQLCGKISYPPVWVPNMERKGCMICLRNFSRLGVGVRRHHCRHCGRLICGRCSHVSVESEAFPPTFIGHIDRNASDERSNLKRVCKTCSSVFDERAKQGKENSPGGNRKWSDAFMDRVVGCSWDEIERKDSSNNLGSSRRGSLAA</sequence>
<dbReference type="InterPro" id="IPR017455">
    <property type="entry name" value="Znf_FYVE-rel"/>
</dbReference>
<feature type="compositionally biased region" description="Low complexity" evidence="8">
    <location>
        <begin position="247"/>
        <end position="257"/>
    </location>
</feature>
<reference evidence="10 11" key="1">
    <citation type="submission" date="2015-11" db="EMBL/GenBank/DDBJ databases">
        <title>Genomes and virulence difference between two physiological races of Phytophthora nicotianae.</title>
        <authorList>
            <person name="Liu H."/>
            <person name="Ma X."/>
            <person name="Yu H."/>
            <person name="Fang D."/>
            <person name="Li Y."/>
            <person name="Wang X."/>
            <person name="Wang W."/>
            <person name="Dong Y."/>
            <person name="Xiao B."/>
        </authorList>
    </citation>
    <scope>NUCLEOTIDE SEQUENCE [LARGE SCALE GENOMIC DNA]</scope>
    <source>
        <strain evidence="11">race 0</strain>
    </source>
</reference>
<gene>
    <name evidence="10" type="ORF">AM587_10005003</name>
</gene>
<protein>
    <submittedName>
        <fullName evidence="10">Ankyrin repeat and FYVE domain-containing protein 1</fullName>
    </submittedName>
</protein>
<keyword evidence="1" id="KW-0479">Metal-binding</keyword>
<feature type="region of interest" description="Disordered" evidence="8">
    <location>
        <begin position="25"/>
        <end position="120"/>
    </location>
</feature>
<evidence type="ECO:0000256" key="7">
    <source>
        <dbReference type="PROSITE-ProRule" id="PRU00091"/>
    </source>
</evidence>
<feature type="region of interest" description="Disordered" evidence="8">
    <location>
        <begin position="228"/>
        <end position="268"/>
    </location>
</feature>
<dbReference type="Gene3D" id="3.30.40.10">
    <property type="entry name" value="Zinc/RING finger domain, C3HC4 (zinc finger)"/>
    <property type="match status" value="1"/>
</dbReference>
<dbReference type="Pfam" id="PF01363">
    <property type="entry name" value="FYVE"/>
    <property type="match status" value="1"/>
</dbReference>
<dbReference type="PANTHER" id="PTHR24198">
    <property type="entry name" value="ANKYRIN REPEAT AND PROTEIN KINASE DOMAIN-CONTAINING PROTEIN"/>
    <property type="match status" value="1"/>
</dbReference>
<dbReference type="SMART" id="SM00064">
    <property type="entry name" value="FYVE"/>
    <property type="match status" value="1"/>
</dbReference>
<dbReference type="PROSITE" id="PS50088">
    <property type="entry name" value="ANK_REPEAT"/>
    <property type="match status" value="1"/>
</dbReference>
<dbReference type="AlphaFoldDB" id="A0A0W8DP84"/>
<keyword evidence="3 7" id="KW-0863">Zinc-finger</keyword>
<dbReference type="STRING" id="4790.A0A0W8DP84"/>
<accession>A0A0W8DP84</accession>
<evidence type="ECO:0000256" key="1">
    <source>
        <dbReference type="ARBA" id="ARBA00022723"/>
    </source>
</evidence>
<feature type="compositionally biased region" description="Polar residues" evidence="8">
    <location>
        <begin position="228"/>
        <end position="246"/>
    </location>
</feature>
<keyword evidence="4" id="KW-0862">Zinc</keyword>
<dbReference type="Gene3D" id="1.25.40.20">
    <property type="entry name" value="Ankyrin repeat-containing domain"/>
    <property type="match status" value="2"/>
</dbReference>
<feature type="repeat" description="ANK" evidence="6">
    <location>
        <begin position="359"/>
        <end position="390"/>
    </location>
</feature>
<dbReference type="EMBL" id="LNFO01000909">
    <property type="protein sequence ID" value="KUF97890.1"/>
    <property type="molecule type" value="Genomic_DNA"/>
</dbReference>
<feature type="domain" description="FYVE-type" evidence="9">
    <location>
        <begin position="488"/>
        <end position="565"/>
    </location>
</feature>
<feature type="compositionally biased region" description="Low complexity" evidence="8">
    <location>
        <begin position="103"/>
        <end position="115"/>
    </location>
</feature>
<organism evidence="10 11">
    <name type="scientific">Phytophthora nicotianae</name>
    <name type="common">Potato buckeye rot agent</name>
    <name type="synonym">Phytophthora parasitica</name>
    <dbReference type="NCBI Taxonomy" id="4792"/>
    <lineage>
        <taxon>Eukaryota</taxon>
        <taxon>Sar</taxon>
        <taxon>Stramenopiles</taxon>
        <taxon>Oomycota</taxon>
        <taxon>Peronosporomycetes</taxon>
        <taxon>Peronosporales</taxon>
        <taxon>Peronosporaceae</taxon>
        <taxon>Phytophthora</taxon>
    </lineage>
</organism>
<evidence type="ECO:0000313" key="11">
    <source>
        <dbReference type="Proteomes" id="UP000052943"/>
    </source>
</evidence>
<evidence type="ECO:0000256" key="2">
    <source>
        <dbReference type="ARBA" id="ARBA00022737"/>
    </source>
</evidence>
<dbReference type="SMART" id="SM00248">
    <property type="entry name" value="ANK"/>
    <property type="match status" value="5"/>
</dbReference>
<dbReference type="Proteomes" id="UP000052943">
    <property type="component" value="Unassembled WGS sequence"/>
</dbReference>
<proteinExistence type="predicted"/>